<gene>
    <name evidence="1" type="ORF">EDE15_2669</name>
</gene>
<dbReference type="SUPFAM" id="SSF48452">
    <property type="entry name" value="TPR-like"/>
    <property type="match status" value="1"/>
</dbReference>
<reference evidence="1 2" key="1">
    <citation type="submission" date="2018-12" db="EMBL/GenBank/DDBJ databases">
        <title>Sequencing of bacterial isolates from soil warming experiment in Harvard Forest, Massachusetts, USA.</title>
        <authorList>
            <person name="Deangelis K."/>
        </authorList>
    </citation>
    <scope>NUCLEOTIDE SEQUENCE [LARGE SCALE GENOMIC DNA]</scope>
    <source>
        <strain evidence="1 2">EB153</strain>
    </source>
</reference>
<evidence type="ECO:0000313" key="2">
    <source>
        <dbReference type="Proteomes" id="UP000269669"/>
    </source>
</evidence>
<evidence type="ECO:0000313" key="1">
    <source>
        <dbReference type="EMBL" id="RSL17141.1"/>
    </source>
</evidence>
<dbReference type="OrthoDB" id="105319at2"/>
<dbReference type="Proteomes" id="UP000269669">
    <property type="component" value="Unassembled WGS sequence"/>
</dbReference>
<organism evidence="1 2">
    <name type="scientific">Edaphobacter aggregans</name>
    <dbReference type="NCBI Taxonomy" id="570835"/>
    <lineage>
        <taxon>Bacteria</taxon>
        <taxon>Pseudomonadati</taxon>
        <taxon>Acidobacteriota</taxon>
        <taxon>Terriglobia</taxon>
        <taxon>Terriglobales</taxon>
        <taxon>Acidobacteriaceae</taxon>
        <taxon>Edaphobacter</taxon>
    </lineage>
</organism>
<dbReference type="AlphaFoldDB" id="A0A428MJK0"/>
<keyword evidence="2" id="KW-1185">Reference proteome</keyword>
<accession>A0A428MJK0</accession>
<dbReference type="EMBL" id="RSDW01000001">
    <property type="protein sequence ID" value="RSL17141.1"/>
    <property type="molecule type" value="Genomic_DNA"/>
</dbReference>
<dbReference type="RefSeq" id="WP_125485662.1">
    <property type="nucleotide sequence ID" value="NZ_RSDW01000001.1"/>
</dbReference>
<protein>
    <submittedName>
        <fullName evidence="1">Uncharacterized protein</fullName>
    </submittedName>
</protein>
<dbReference type="Gene3D" id="1.25.40.10">
    <property type="entry name" value="Tetratricopeptide repeat domain"/>
    <property type="match status" value="1"/>
</dbReference>
<proteinExistence type="predicted"/>
<sequence length="424" mass="46418">MLRFILVFTAIGSSVLQGQVATQTSPSVVPHHDSGFESERKRADELFTAQKPLEALPLYEDLCRQDSTVAVFAERHGAGLLAKEATLSDPSARMEVHLQAMKEIKRAQSLGDSSAYVRAVLNADTKTLVGAVLAGIPLSVGYSYHGKPDAQAVFHDAEAAFGRSDWTAAAKLYTQAAALDPGWYDPALYAGDSFFRTKDVSNAGTWFAKAIAIDPDRETAYRYWGDALFQAGDRDGAREKFVEAVVAEPYGAPPFSEIGQWAQRTGHQLVKPAITRPAFDTPQGVLRIDPELAASTKDGRSSWVIYQQFRVAHGARTLNQAIVAGASDANAVIRPTEYRHTIAEEHAALRAMLDDIDAKLKGDTLIESNLDPSIRNIRNLEKANVLGAWIAINAADAGIRSDYPDYRAHHRKHLIDYVNGYLIR</sequence>
<dbReference type="InterPro" id="IPR011990">
    <property type="entry name" value="TPR-like_helical_dom_sf"/>
</dbReference>
<name>A0A428MJK0_9BACT</name>
<comment type="caution">
    <text evidence="1">The sequence shown here is derived from an EMBL/GenBank/DDBJ whole genome shotgun (WGS) entry which is preliminary data.</text>
</comment>